<dbReference type="AlphaFoldDB" id="A0A5J4V0C7"/>
<proteinExistence type="predicted"/>
<organism evidence="1 2">
    <name type="scientific">Streblomastix strix</name>
    <dbReference type="NCBI Taxonomy" id="222440"/>
    <lineage>
        <taxon>Eukaryota</taxon>
        <taxon>Metamonada</taxon>
        <taxon>Preaxostyla</taxon>
        <taxon>Oxymonadida</taxon>
        <taxon>Streblomastigidae</taxon>
        <taxon>Streblomastix</taxon>
    </lineage>
</organism>
<accession>A0A5J4V0C7</accession>
<evidence type="ECO:0000313" key="2">
    <source>
        <dbReference type="Proteomes" id="UP000324800"/>
    </source>
</evidence>
<sequence length="247" mass="28183">MGCWDSSGQYAQALFTHLLDGLGLNMTPNQPLFDDSDANENNFKETTSDREITVTDPDARPALRTPPMQEIQFFIIRFMELLMGRNAFAVDFWSNPIDQVQIRDYKTRTLHAPEVARDADVPSHQIINQAANNRVDEYIQNLQFHILKRYKLAILSIQHVLEGNTKETLTYLVGMRAALLRFAERSTYIRMQMKKGAQGAQQFDPDYNGVMSYRNQPTYALRLIQGQGSKDLVNLQVGQFSAIAMES</sequence>
<protein>
    <submittedName>
        <fullName evidence="1">Uncharacterized protein</fullName>
    </submittedName>
</protein>
<gene>
    <name evidence="1" type="ORF">EZS28_028519</name>
</gene>
<reference evidence="1 2" key="1">
    <citation type="submission" date="2019-03" db="EMBL/GenBank/DDBJ databases">
        <title>Single cell metagenomics reveals metabolic interactions within the superorganism composed of flagellate Streblomastix strix and complex community of Bacteroidetes bacteria on its surface.</title>
        <authorList>
            <person name="Treitli S.C."/>
            <person name="Kolisko M."/>
            <person name="Husnik F."/>
            <person name="Keeling P."/>
            <person name="Hampl V."/>
        </authorList>
    </citation>
    <scope>NUCLEOTIDE SEQUENCE [LARGE SCALE GENOMIC DNA]</scope>
    <source>
        <strain evidence="1">ST1C</strain>
    </source>
</reference>
<dbReference type="EMBL" id="SNRW01010865">
    <property type="protein sequence ID" value="KAA6375953.1"/>
    <property type="molecule type" value="Genomic_DNA"/>
</dbReference>
<evidence type="ECO:0000313" key="1">
    <source>
        <dbReference type="EMBL" id="KAA6375953.1"/>
    </source>
</evidence>
<name>A0A5J4V0C7_9EUKA</name>
<dbReference type="Proteomes" id="UP000324800">
    <property type="component" value="Unassembled WGS sequence"/>
</dbReference>
<comment type="caution">
    <text evidence="1">The sequence shown here is derived from an EMBL/GenBank/DDBJ whole genome shotgun (WGS) entry which is preliminary data.</text>
</comment>